<accession>A0A4Y2KDG5</accession>
<dbReference type="OrthoDB" id="6425914at2759"/>
<keyword evidence="3" id="KW-1185">Reference proteome</keyword>
<evidence type="ECO:0000313" key="3">
    <source>
        <dbReference type="Proteomes" id="UP000499080"/>
    </source>
</evidence>
<name>A0A4Y2KDG5_ARAVE</name>
<dbReference type="Proteomes" id="UP000499080">
    <property type="component" value="Unassembled WGS sequence"/>
</dbReference>
<evidence type="ECO:0000313" key="2">
    <source>
        <dbReference type="EMBL" id="GBN00744.1"/>
    </source>
</evidence>
<sequence>MAITVPAPFPPVGGTSRHRDVANTTTAISTREARPLLLLRRFLIHVLVVPPVEPIKAYSAAETYEKYKKLKKRAKEISFTLRCLEDTKDDGKLLLKFIRSKEKLICTTSGIFTLTKSFLPAAASVFITFNLLLLQLDTKG</sequence>
<dbReference type="EMBL" id="BGPR01004545">
    <property type="protein sequence ID" value="GBN00744.1"/>
    <property type="molecule type" value="Genomic_DNA"/>
</dbReference>
<feature type="region of interest" description="Disordered" evidence="1">
    <location>
        <begin position="1"/>
        <end position="20"/>
    </location>
</feature>
<protein>
    <submittedName>
        <fullName evidence="2">Uncharacterized protein</fullName>
    </submittedName>
</protein>
<organism evidence="2 3">
    <name type="scientific">Araneus ventricosus</name>
    <name type="common">Orbweaver spider</name>
    <name type="synonym">Epeira ventricosa</name>
    <dbReference type="NCBI Taxonomy" id="182803"/>
    <lineage>
        <taxon>Eukaryota</taxon>
        <taxon>Metazoa</taxon>
        <taxon>Ecdysozoa</taxon>
        <taxon>Arthropoda</taxon>
        <taxon>Chelicerata</taxon>
        <taxon>Arachnida</taxon>
        <taxon>Araneae</taxon>
        <taxon>Araneomorphae</taxon>
        <taxon>Entelegynae</taxon>
        <taxon>Araneoidea</taxon>
        <taxon>Araneidae</taxon>
        <taxon>Araneus</taxon>
    </lineage>
</organism>
<gene>
    <name evidence="2" type="ORF">AVEN_53853_1</name>
</gene>
<proteinExistence type="predicted"/>
<reference evidence="2 3" key="1">
    <citation type="journal article" date="2019" name="Sci. Rep.">
        <title>Orb-weaving spider Araneus ventricosus genome elucidates the spidroin gene catalogue.</title>
        <authorList>
            <person name="Kono N."/>
            <person name="Nakamura H."/>
            <person name="Ohtoshi R."/>
            <person name="Moran D.A.P."/>
            <person name="Shinohara A."/>
            <person name="Yoshida Y."/>
            <person name="Fujiwara M."/>
            <person name="Mori M."/>
            <person name="Tomita M."/>
            <person name="Arakawa K."/>
        </authorList>
    </citation>
    <scope>NUCLEOTIDE SEQUENCE [LARGE SCALE GENOMIC DNA]</scope>
</reference>
<comment type="caution">
    <text evidence="2">The sequence shown here is derived from an EMBL/GenBank/DDBJ whole genome shotgun (WGS) entry which is preliminary data.</text>
</comment>
<evidence type="ECO:0000256" key="1">
    <source>
        <dbReference type="SAM" id="MobiDB-lite"/>
    </source>
</evidence>
<dbReference type="AlphaFoldDB" id="A0A4Y2KDG5"/>